<proteinExistence type="predicted"/>
<keyword evidence="2" id="KW-0732">Signal</keyword>
<organism evidence="3 4">
    <name type="scientific">Burkholderia lata (strain ATCC 17760 / DSM 23089 / LMG 22485 / NCIMB 9086 / R18194 / 383)</name>
    <dbReference type="NCBI Taxonomy" id="482957"/>
    <lineage>
        <taxon>Bacteria</taxon>
        <taxon>Pseudomonadati</taxon>
        <taxon>Pseudomonadota</taxon>
        <taxon>Betaproteobacteria</taxon>
        <taxon>Burkholderiales</taxon>
        <taxon>Burkholderiaceae</taxon>
        <taxon>Burkholderia</taxon>
        <taxon>Burkholderia cepacia complex</taxon>
    </lineage>
</organism>
<gene>
    <name evidence="3" type="ORF">BLA23254_06886</name>
</gene>
<evidence type="ECO:0000256" key="1">
    <source>
        <dbReference type="SAM" id="MobiDB-lite"/>
    </source>
</evidence>
<sequence>MKTRQTTIAAAALCMLIGVPLAASASPSLNLPLGQKTSATAQQAPVGPVPKVVASTPPGLGAPTSAPPAPAPAPATKPAFAAPQPPVASAPVQVAKASTTTLVAAQEPAKTVASVAAQEPAKTVAPQPGVDRAPSLGDWEDLYQRKAYQAQLATLKGSESTVAPQGAQQAMLPPLPPPNQQGIAQLGDAPEKKTNRRFSAACPDDNKPCFFSVYGVHVDGGENNFRGQLAINGRVISVYKGKKFEGYTITDVSDSALTATKGRARYVWPLYAQGDFEADPRPLEAARPQAPMPGFPVIPNNPYMR</sequence>
<dbReference type="RefSeq" id="WP_175034981.1">
    <property type="nucleotide sequence ID" value="NZ_CABVPW010000048.1"/>
</dbReference>
<reference evidence="3 4" key="1">
    <citation type="submission" date="2019-09" db="EMBL/GenBank/DDBJ databases">
        <authorList>
            <person name="Depoorter E."/>
        </authorList>
    </citation>
    <scope>NUCLEOTIDE SEQUENCE [LARGE SCALE GENOMIC DNA]</scope>
    <source>
        <strain evidence="3">LMG 23254</strain>
    </source>
</reference>
<name>A0A6P2RUC4_BURL3</name>
<feature type="compositionally biased region" description="Pro residues" evidence="1">
    <location>
        <begin position="65"/>
        <end position="75"/>
    </location>
</feature>
<feature type="region of interest" description="Disordered" evidence="1">
    <location>
        <begin position="41"/>
        <end position="85"/>
    </location>
</feature>
<protein>
    <recommendedName>
        <fullName evidence="5">Lipoprotein</fullName>
    </recommendedName>
</protein>
<evidence type="ECO:0000256" key="2">
    <source>
        <dbReference type="SAM" id="SignalP"/>
    </source>
</evidence>
<evidence type="ECO:0000313" key="3">
    <source>
        <dbReference type="EMBL" id="VWC39920.1"/>
    </source>
</evidence>
<evidence type="ECO:0000313" key="4">
    <source>
        <dbReference type="Proteomes" id="UP000494218"/>
    </source>
</evidence>
<accession>A0A6P2RUC4</accession>
<feature type="chain" id="PRO_5026649897" description="Lipoprotein" evidence="2">
    <location>
        <begin position="26"/>
        <end position="305"/>
    </location>
</feature>
<evidence type="ECO:0008006" key="5">
    <source>
        <dbReference type="Google" id="ProtNLM"/>
    </source>
</evidence>
<feature type="signal peptide" evidence="2">
    <location>
        <begin position="1"/>
        <end position="25"/>
    </location>
</feature>
<dbReference type="Proteomes" id="UP000494218">
    <property type="component" value="Unassembled WGS sequence"/>
</dbReference>
<dbReference type="AlphaFoldDB" id="A0A6P2RUC4"/>
<dbReference type="EMBL" id="CABVPW010000048">
    <property type="protein sequence ID" value="VWC39920.1"/>
    <property type="molecule type" value="Genomic_DNA"/>
</dbReference>